<keyword evidence="2" id="KW-1185">Reference proteome</keyword>
<protein>
    <submittedName>
        <fullName evidence="1">Uncharacterized protein</fullName>
    </submittedName>
</protein>
<dbReference type="AlphaFoldDB" id="A0A0L7RBN8"/>
<dbReference type="EMBL" id="KQ414617">
    <property type="protein sequence ID" value="KOC68225.1"/>
    <property type="molecule type" value="Genomic_DNA"/>
</dbReference>
<accession>A0A0L7RBN8</accession>
<sequence length="115" mass="13202">MINCSALSCLAWPNRVRTCCDQGKQFFVTYLSVFRSFPVDPSTPEAQNLEDLMCRSAKVVFPTFNRFHEACIVNFRSRIPANRFAEFLASKKPNILRIIFGRCVLRCAENMSIND</sequence>
<proteinExistence type="predicted"/>
<gene>
    <name evidence="1" type="ORF">WH47_03383</name>
</gene>
<dbReference type="Proteomes" id="UP000053825">
    <property type="component" value="Unassembled WGS sequence"/>
</dbReference>
<evidence type="ECO:0000313" key="2">
    <source>
        <dbReference type="Proteomes" id="UP000053825"/>
    </source>
</evidence>
<evidence type="ECO:0000313" key="1">
    <source>
        <dbReference type="EMBL" id="KOC68225.1"/>
    </source>
</evidence>
<reference evidence="1 2" key="1">
    <citation type="submission" date="2015-07" db="EMBL/GenBank/DDBJ databases">
        <title>The genome of Habropoda laboriosa.</title>
        <authorList>
            <person name="Pan H."/>
            <person name="Kapheim K."/>
        </authorList>
    </citation>
    <scope>NUCLEOTIDE SEQUENCE [LARGE SCALE GENOMIC DNA]</scope>
    <source>
        <strain evidence="1">0110345459</strain>
    </source>
</reference>
<name>A0A0L7RBN8_9HYME</name>
<organism evidence="1 2">
    <name type="scientific">Habropoda laboriosa</name>
    <dbReference type="NCBI Taxonomy" id="597456"/>
    <lineage>
        <taxon>Eukaryota</taxon>
        <taxon>Metazoa</taxon>
        <taxon>Ecdysozoa</taxon>
        <taxon>Arthropoda</taxon>
        <taxon>Hexapoda</taxon>
        <taxon>Insecta</taxon>
        <taxon>Pterygota</taxon>
        <taxon>Neoptera</taxon>
        <taxon>Endopterygota</taxon>
        <taxon>Hymenoptera</taxon>
        <taxon>Apocrita</taxon>
        <taxon>Aculeata</taxon>
        <taxon>Apoidea</taxon>
        <taxon>Anthophila</taxon>
        <taxon>Apidae</taxon>
        <taxon>Habropoda</taxon>
    </lineage>
</organism>